<dbReference type="PANTHER" id="PTHR12601">
    <property type="entry name" value="EUKARYOTIC TRANSLATION INITIATION FACTOR 3 SUBUNIT EIF-3"/>
    <property type="match status" value="1"/>
</dbReference>
<evidence type="ECO:0000259" key="3">
    <source>
        <dbReference type="PROSITE" id="PS51823"/>
    </source>
</evidence>
<organism evidence="4 5">
    <name type="scientific">Discostella pseudostelligera</name>
    <dbReference type="NCBI Taxonomy" id="259834"/>
    <lineage>
        <taxon>Eukaryota</taxon>
        <taxon>Sar</taxon>
        <taxon>Stramenopiles</taxon>
        <taxon>Ochrophyta</taxon>
        <taxon>Bacillariophyta</taxon>
        <taxon>Coscinodiscophyceae</taxon>
        <taxon>Thalassiosirophycidae</taxon>
        <taxon>Stephanodiscales</taxon>
        <taxon>Stephanodiscaceae</taxon>
        <taxon>Discostella</taxon>
    </lineage>
</organism>
<dbReference type="InterPro" id="IPR033646">
    <property type="entry name" value="CLU-central"/>
</dbReference>
<sequence>MSVGDDVSPLASSNDVVAMDDSAAVAAAAAAPSDDAIAVAVAATTTTIEAIPPSPIIFIRGLTILPPRQKKKWQHSNDAAADALALPPLRPEEPVASLRGALGEIVGYAHLTRYRLVVERLDQTKVGEDESSSGAASRQRKQNQKRGTNQIHNQTHDFDWSPYTLRDADVDMSPSHRSLVARGVGGGDVSTTAEEIVLDEYGDLSILLPLLEGKVVSDGIVATTAPAAASVEDETSAVDVAEGGDGQVHDTERQQILHYDASNTIAIRVVLERYDLASVCDHMAKVRNLLKGNAPYVVSLVGSEDAGSGGSGEKSDNGGKVGGDDTAATEEDRMSTTKGKKGENKTKKMPKKAGRDSNDKDVDIDTNDLIKKDPKEEALNIKNAIADALPPFSPKAKALFDSATNGDLTNFYYFACGEEQNLLRLLNEISGVNGSNGSRQMQHVSDDNTWMSEGSKRNNGSKGKNKKGTQSGDSSEHPTNNSKSIKSNIANSSADVCGIHMENIEHALYELNEAVRVSTTISLSGYHPPPAHRVVLGDLAYLTATFPDGSVAHITACPLGFYLNRSTATKFDPTPAMKVGKSNSKDACYSHALLDCLLQVSSSLCLSWRSALTAAKKRSDLLHQLSLTEDTLYNLFRPVASSFPNNSSGPAAATAMGGMMRVLLPVSSPSTFNPRIDSLVVRPPWLVSLPSVKEGDMIGQRRSTWDHDKLHSWDTDRVEDEMTSVYGMDIRGGGLRDWNEELQTARELPVETIGERTERARLVHKVLSDFGDAALRGVKAILDGYIQPMNPNEPLRSHVYLHNNIFFSRALDTGLDTFKVIQGDAAAKKSASRDANNMGVIHRLDIPGLHTLATVLVEYLGTRIVCQSVVPGILHGEKSHSILYGAVETLSELKCNEEMHKLLESSIGEDCMVATRTIPPYPFTDERMDDIKKNRALALPESEVTAICGNMNVDEIANGKDKSVQVCGPLEMKGILGSDQRKYVLDCTRLTPRDANWVSKESGGTGCWEDAHRNGAKPHKLVPSTLDDVEWTVCVLRQELVTHYAEMKICEFVKEKEGKVNLKDEQIEVVDKKEEPQVENEDSCTVNNNEPSKDADKEKEWVEVQKEGKCEVSDELMNQKSSPSPFAKLEEEFILSLRYNVNVFLPFTRSFETIDTNLHQLKKDEEEAREMARYLWNTVIPNFTKEIRSSSGNGLQMPSDGQSLTDVLHQRGINCRYLGRLAELARKEEMDDILAYEMASQSAADDSSVQKIRAPRFRMPLCWLELLECEMVARAAKHVLNSYMIEQVPSLPAQTIASFLSAVVSVGEESAAETELRLSNSSYSPNKCLDQEDMNALTLIFKGNGESGDADAAMFTQNRGRAEIWSDIEREVGRRYRYNLSLYNVGSSKKDSGESRALYMPLLRRICQRSGIRIIAKQYALGKKCVCGDGRGLGLSFPIAPTDILDVLPLVKHAAAESGETFIPCSFNGNTGGAFSKLHVLLSDAKSMYEIGQGSLSRRNFSAALVYAQEASAMYQRVLETPIHPQISKCLRLIATAHFHNDEPDLALAVAAKYLAVTITLYGFDSAEVLIAHLTVADMLLGTGKIVDGLKHVRAAHFLMAFMAGKHYASIAGQLYRLGSHYYDAGKLKDALHYFDLAASERSEDRMFDCLIARNSAGILVRLNQFKLAFEYEKKAYQLYTIYLGKEHDATKACSTTLLTIMQRAVEQEKISLHKEKERVEENAAEAVAHQIIADEEVEEAKAKKKKKAKKKGKK</sequence>
<dbReference type="CDD" id="cd15466">
    <property type="entry name" value="CLU-central"/>
    <property type="match status" value="1"/>
</dbReference>
<name>A0ABD3M6D2_9STRA</name>
<evidence type="ECO:0000313" key="5">
    <source>
        <dbReference type="Proteomes" id="UP001530293"/>
    </source>
</evidence>
<feature type="compositionally biased region" description="Polar residues" evidence="2">
    <location>
        <begin position="433"/>
        <end position="452"/>
    </location>
</feature>
<evidence type="ECO:0000313" key="4">
    <source>
        <dbReference type="EMBL" id="KAL3759605.1"/>
    </source>
</evidence>
<dbReference type="InterPro" id="IPR011990">
    <property type="entry name" value="TPR-like_helical_dom_sf"/>
</dbReference>
<dbReference type="InterPro" id="IPR023231">
    <property type="entry name" value="GSKIP_dom_sf"/>
</dbReference>
<dbReference type="Pfam" id="PF13236">
    <property type="entry name" value="CLU"/>
    <property type="match status" value="1"/>
</dbReference>
<feature type="domain" description="Clu" evidence="3">
    <location>
        <begin position="715"/>
        <end position="998"/>
    </location>
</feature>
<accession>A0ABD3M6D2</accession>
<keyword evidence="1" id="KW-0963">Cytoplasm</keyword>
<feature type="region of interest" description="Disordered" evidence="2">
    <location>
        <begin position="303"/>
        <end position="369"/>
    </location>
</feature>
<protein>
    <recommendedName>
        <fullName evidence="3">Clu domain-containing protein</fullName>
    </recommendedName>
</protein>
<comment type="caution">
    <text evidence="4">The sequence shown here is derived from an EMBL/GenBank/DDBJ whole genome shotgun (WGS) entry which is preliminary data.</text>
</comment>
<gene>
    <name evidence="4" type="ORF">ACHAWU_009752</name>
</gene>
<feature type="region of interest" description="Disordered" evidence="2">
    <location>
        <begin position="1073"/>
        <end position="1098"/>
    </location>
</feature>
<dbReference type="Proteomes" id="UP001530293">
    <property type="component" value="Unassembled WGS sequence"/>
</dbReference>
<dbReference type="InterPro" id="IPR025697">
    <property type="entry name" value="CLU_dom"/>
</dbReference>
<feature type="region of interest" description="Disordered" evidence="2">
    <location>
        <begin position="125"/>
        <end position="159"/>
    </location>
</feature>
<feature type="compositionally biased region" description="Basic and acidic residues" evidence="2">
    <location>
        <begin position="330"/>
        <end position="346"/>
    </location>
</feature>
<dbReference type="InterPro" id="IPR027523">
    <property type="entry name" value="CLU_prot"/>
</dbReference>
<reference evidence="4 5" key="1">
    <citation type="submission" date="2024-10" db="EMBL/GenBank/DDBJ databases">
        <title>Updated reference genomes for cyclostephanoid diatoms.</title>
        <authorList>
            <person name="Roberts W.R."/>
            <person name="Alverson A.J."/>
        </authorList>
    </citation>
    <scope>NUCLEOTIDE SEQUENCE [LARGE SCALE GENOMIC DNA]</scope>
    <source>
        <strain evidence="4 5">AJA232-27</strain>
    </source>
</reference>
<dbReference type="PANTHER" id="PTHR12601:SF6">
    <property type="entry name" value="CLUSTERED MITOCHONDRIA PROTEIN HOMOLOG"/>
    <property type="match status" value="1"/>
</dbReference>
<dbReference type="PROSITE" id="PS51823">
    <property type="entry name" value="CLU"/>
    <property type="match status" value="1"/>
</dbReference>
<feature type="compositionally biased region" description="Basic and acidic residues" evidence="2">
    <location>
        <begin position="353"/>
        <end position="369"/>
    </location>
</feature>
<dbReference type="Gene3D" id="1.25.40.10">
    <property type="entry name" value="Tetratricopeptide repeat domain"/>
    <property type="match status" value="1"/>
</dbReference>
<feature type="compositionally biased region" description="Low complexity" evidence="2">
    <location>
        <begin position="457"/>
        <end position="472"/>
    </location>
</feature>
<dbReference type="SUPFAM" id="SSF48452">
    <property type="entry name" value="TPR-like"/>
    <property type="match status" value="1"/>
</dbReference>
<dbReference type="Pfam" id="PF12807">
    <property type="entry name" value="eIF3_p135"/>
    <property type="match status" value="1"/>
</dbReference>
<dbReference type="SUPFAM" id="SSF103107">
    <property type="entry name" value="Hypothetical protein c14orf129, hspc210"/>
    <property type="match status" value="1"/>
</dbReference>
<feature type="region of interest" description="Disordered" evidence="2">
    <location>
        <begin position="433"/>
        <end position="487"/>
    </location>
</feature>
<evidence type="ECO:0000256" key="1">
    <source>
        <dbReference type="ARBA" id="ARBA00022490"/>
    </source>
</evidence>
<keyword evidence="5" id="KW-1185">Reference proteome</keyword>
<proteinExistence type="predicted"/>
<dbReference type="EMBL" id="JALLBG020000199">
    <property type="protein sequence ID" value="KAL3759605.1"/>
    <property type="molecule type" value="Genomic_DNA"/>
</dbReference>
<evidence type="ECO:0000256" key="2">
    <source>
        <dbReference type="SAM" id="MobiDB-lite"/>
    </source>
</evidence>